<evidence type="ECO:0000256" key="1">
    <source>
        <dbReference type="SAM" id="Phobius"/>
    </source>
</evidence>
<proteinExistence type="predicted"/>
<gene>
    <name evidence="2" type="ORF">P8V03_01060</name>
</gene>
<keyword evidence="1" id="KW-0812">Transmembrane</keyword>
<accession>A0ABU4JNM1</accession>
<dbReference type="Proteomes" id="UP001281656">
    <property type="component" value="Unassembled WGS sequence"/>
</dbReference>
<name>A0ABU4JNM1_9CLOT</name>
<reference evidence="2 3" key="1">
    <citation type="submission" date="2023-04" db="EMBL/GenBank/DDBJ databases">
        <title>Clostridium tannerae sp. nov., isolated from the fecal material of an alpaca.</title>
        <authorList>
            <person name="Miller S."/>
            <person name="Hendry M."/>
            <person name="King J."/>
            <person name="Sankaranarayanan K."/>
            <person name="Lawson P.A."/>
        </authorList>
    </citation>
    <scope>NUCLEOTIDE SEQUENCE [LARGE SCALE GENOMIC DNA]</scope>
    <source>
        <strain evidence="2 3">A1-XYC3</strain>
    </source>
</reference>
<evidence type="ECO:0000313" key="3">
    <source>
        <dbReference type="Proteomes" id="UP001281656"/>
    </source>
</evidence>
<evidence type="ECO:0000313" key="2">
    <source>
        <dbReference type="EMBL" id="MDW8799741.1"/>
    </source>
</evidence>
<dbReference type="RefSeq" id="WP_318796430.1">
    <property type="nucleotide sequence ID" value="NZ_JARUJP010000001.1"/>
</dbReference>
<comment type="caution">
    <text evidence="2">The sequence shown here is derived from an EMBL/GenBank/DDBJ whole genome shotgun (WGS) entry which is preliminary data.</text>
</comment>
<protein>
    <submittedName>
        <fullName evidence="2">Uncharacterized protein</fullName>
    </submittedName>
</protein>
<organism evidence="2 3">
    <name type="scientific">Clostridium tanneri</name>
    <dbReference type="NCBI Taxonomy" id="3037988"/>
    <lineage>
        <taxon>Bacteria</taxon>
        <taxon>Bacillati</taxon>
        <taxon>Bacillota</taxon>
        <taxon>Clostridia</taxon>
        <taxon>Eubacteriales</taxon>
        <taxon>Clostridiaceae</taxon>
        <taxon>Clostridium</taxon>
    </lineage>
</organism>
<keyword evidence="1" id="KW-1133">Transmembrane helix</keyword>
<feature type="transmembrane region" description="Helical" evidence="1">
    <location>
        <begin position="6"/>
        <end position="25"/>
    </location>
</feature>
<keyword evidence="3" id="KW-1185">Reference proteome</keyword>
<dbReference type="EMBL" id="JARUJP010000001">
    <property type="protein sequence ID" value="MDW8799741.1"/>
    <property type="molecule type" value="Genomic_DNA"/>
</dbReference>
<sequence length="124" mass="14283">MTYIVIQYVFVVLLVVGVGYLLYLLKEKGHKFNEDYFGITHSILNSLGQEERTPDNVKSILRLVSKAVTYVEDNYKNEDNAIKEDKALQLAKEAMTELNFRRVIDDDNIRCIIRIAAALLTKKE</sequence>
<keyword evidence="1" id="KW-0472">Membrane</keyword>